<accession>A0A1X7SJ83</accession>
<protein>
    <submittedName>
        <fullName evidence="2">Uncharacterized protein</fullName>
    </submittedName>
</protein>
<reference evidence="2" key="1">
    <citation type="submission" date="2017-05" db="UniProtKB">
        <authorList>
            <consortium name="EnsemblMetazoa"/>
        </authorList>
    </citation>
    <scope>IDENTIFICATION</scope>
</reference>
<feature type="compositionally biased region" description="Polar residues" evidence="1">
    <location>
        <begin position="253"/>
        <end position="266"/>
    </location>
</feature>
<feature type="compositionally biased region" description="Low complexity" evidence="1">
    <location>
        <begin position="243"/>
        <end position="252"/>
    </location>
</feature>
<dbReference type="AlphaFoldDB" id="A0A1X7SJ83"/>
<feature type="region of interest" description="Disordered" evidence="1">
    <location>
        <begin position="1"/>
        <end position="52"/>
    </location>
</feature>
<proteinExistence type="predicted"/>
<evidence type="ECO:0000313" key="2">
    <source>
        <dbReference type="EnsemblMetazoa" id="Aqu2.1.02176_001"/>
    </source>
</evidence>
<dbReference type="EnsemblMetazoa" id="Aqu2.1.02176_001">
    <property type="protein sequence ID" value="Aqu2.1.02176_001"/>
    <property type="gene ID" value="Aqu2.1.02176"/>
</dbReference>
<feature type="compositionally biased region" description="Acidic residues" evidence="1">
    <location>
        <begin position="1"/>
        <end position="20"/>
    </location>
</feature>
<organism evidence="2">
    <name type="scientific">Amphimedon queenslandica</name>
    <name type="common">Sponge</name>
    <dbReference type="NCBI Taxonomy" id="400682"/>
    <lineage>
        <taxon>Eukaryota</taxon>
        <taxon>Metazoa</taxon>
        <taxon>Porifera</taxon>
        <taxon>Demospongiae</taxon>
        <taxon>Heteroscleromorpha</taxon>
        <taxon>Haplosclerida</taxon>
        <taxon>Niphatidae</taxon>
        <taxon>Amphimedon</taxon>
    </lineage>
</organism>
<feature type="region of interest" description="Disordered" evidence="1">
    <location>
        <begin position="243"/>
        <end position="266"/>
    </location>
</feature>
<sequence>EEEEQEEEEEGGDDDDDSDSSSDKTSSTEPGAIGAKVSKDGEKGKEKDDTIITTKATGAAAAIPLLVSETENESEVSTKNISGDPVHKTLSTGVRKGITYAGILYYEEDRVEDLVSFTAAKKLNALTEFIKKEHSHAKIGQSLHFRFMPNCDDSPYIELMFDTPQKKPTTGWTIEPHIEPCRLYQDEVDKFGRKDCSLPSTCLISVYGSIDAVSTLHYSIPLDRAVRPKTLFIHRSLRTTPSLTNPTTSSSNVVHESTSVSSTGGA</sequence>
<dbReference type="InParanoid" id="A0A1X7SJ83"/>
<feature type="compositionally biased region" description="Basic and acidic residues" evidence="1">
    <location>
        <begin position="37"/>
        <end position="50"/>
    </location>
</feature>
<evidence type="ECO:0000256" key="1">
    <source>
        <dbReference type="SAM" id="MobiDB-lite"/>
    </source>
</evidence>
<name>A0A1X7SJ83_AMPQE</name>
<dbReference type="OrthoDB" id="5973910at2759"/>